<reference evidence="3" key="1">
    <citation type="submission" date="2016-10" db="EMBL/GenBank/DDBJ databases">
        <authorList>
            <person name="Varghese N."/>
            <person name="Submissions S."/>
        </authorList>
    </citation>
    <scope>NUCLEOTIDE SEQUENCE [LARGE SCALE GENOMIC DNA]</scope>
    <source>
        <strain evidence="3">DSM 4002</strain>
    </source>
</reference>
<feature type="chain" id="PRO_5010340414" description="Outer membrane protein assembly factor BamA" evidence="1">
    <location>
        <begin position="23"/>
        <end position="609"/>
    </location>
</feature>
<evidence type="ECO:0000313" key="2">
    <source>
        <dbReference type="EMBL" id="SFN09642.1"/>
    </source>
</evidence>
<dbReference type="STRING" id="29536.FLB_00990"/>
<keyword evidence="3" id="KW-1185">Reference proteome</keyword>
<dbReference type="RefSeq" id="WP_024981760.1">
    <property type="nucleotide sequence ID" value="NZ_CBCRUM010000011.1"/>
</dbReference>
<evidence type="ECO:0000313" key="3">
    <source>
        <dbReference type="Proteomes" id="UP000182961"/>
    </source>
</evidence>
<evidence type="ECO:0000256" key="1">
    <source>
        <dbReference type="SAM" id="SignalP"/>
    </source>
</evidence>
<keyword evidence="1" id="KW-0732">Signal</keyword>
<name>A0A1I4W8A6_9FLAO</name>
<accession>A0A1I4W8A6</accession>
<dbReference type="AlphaFoldDB" id="A0A1I4W8A6"/>
<dbReference type="EMBL" id="FOUT01000006">
    <property type="protein sequence ID" value="SFN09642.1"/>
    <property type="molecule type" value="Genomic_DNA"/>
</dbReference>
<sequence>MLNKKSFLFFALWLLLSPFFYAQVPVNKDTIALYKNLQSFSQKKKSTSLLYRLVFRPIQPKASSKKNTTFDYVPFQGKYIHSITIITLDPFGNKIQDSKTLSEPKNPKMVEEWGNKLHLKSKDYTIRKVLLFKEKEALDSINIKESIRLIRAQRFINRVEVTIDDVPDFNNSVAVTLTVLDSWSLIPNGSFSSSQTTLKLKERNFLGQGHEIRGEYTNKFSNGEDGHFLQYTIPNFRKTFVKIQATNQESVDNNSFKNFDISRQFFSPLTKWAGGIAYEEHFKKDTLAAADGVFNFQNFKYNTADYWLGHAFALEKDPTKKTKITNIILAGRYVNVLFKEKPLPTYDTINFYSNEKLMLISVGLNARNFIQERFLFNNGIIEDVPIGKAYSVTAGYQRKNHMGQLYLGTRASFGNFYRWGFFSMNTEWGTFFKEGKTSQTAFSFQTNYFTKLYELGDWKIRQFLKQQVVLGYNRLPSNGDLLTINQENGIRGFNNALYGTKKMVFSAQTQSYSPWNLWGFRLNPFFNYSIAVIGNSKKSNQKNQTFSSIGLGFIINNDYLVFSSFQLSFAYYPNTFSPNDKNLINNAFETSDFGLLDFELNKPRTIIYR</sequence>
<dbReference type="Gene3D" id="3.10.20.310">
    <property type="entry name" value="membrane protein fhac"/>
    <property type="match status" value="1"/>
</dbReference>
<protein>
    <recommendedName>
        <fullName evidence="4">Outer membrane protein assembly factor BamA</fullName>
    </recommendedName>
</protein>
<feature type="signal peptide" evidence="1">
    <location>
        <begin position="1"/>
        <end position="22"/>
    </location>
</feature>
<evidence type="ECO:0008006" key="4">
    <source>
        <dbReference type="Google" id="ProtNLM"/>
    </source>
</evidence>
<dbReference type="Proteomes" id="UP000182961">
    <property type="component" value="Unassembled WGS sequence"/>
</dbReference>
<organism evidence="2 3">
    <name type="scientific">Flavobacterium succinicans</name>
    <dbReference type="NCBI Taxonomy" id="29536"/>
    <lineage>
        <taxon>Bacteria</taxon>
        <taxon>Pseudomonadati</taxon>
        <taxon>Bacteroidota</taxon>
        <taxon>Flavobacteriia</taxon>
        <taxon>Flavobacteriales</taxon>
        <taxon>Flavobacteriaceae</taxon>
        <taxon>Flavobacterium</taxon>
    </lineage>
</organism>
<proteinExistence type="predicted"/>
<gene>
    <name evidence="2" type="ORF">SAMN05444143_10672</name>
</gene>
<dbReference type="eggNOG" id="COG4775">
    <property type="taxonomic scope" value="Bacteria"/>
</dbReference>